<evidence type="ECO:0000313" key="1">
    <source>
        <dbReference type="EMBL" id="SBP88380.1"/>
    </source>
</evidence>
<dbReference type="Proteomes" id="UP000214566">
    <property type="component" value="Unassembled WGS sequence"/>
</dbReference>
<organism evidence="1 2">
    <name type="scientific">Thiomonas delicata</name>
    <name type="common">Thiomonas cuprina</name>
    <dbReference type="NCBI Taxonomy" id="364030"/>
    <lineage>
        <taxon>Bacteria</taxon>
        <taxon>Pseudomonadati</taxon>
        <taxon>Pseudomonadota</taxon>
        <taxon>Betaproteobacteria</taxon>
        <taxon>Burkholderiales</taxon>
        <taxon>Thiomonas</taxon>
    </lineage>
</organism>
<accession>A0A238D5D5</accession>
<name>A0A238D5D5_THIDL</name>
<reference evidence="1 2" key="1">
    <citation type="submission" date="2016-06" db="EMBL/GenBank/DDBJ databases">
        <authorList>
            <person name="Kjaerup R.B."/>
            <person name="Dalgaard T.S."/>
            <person name="Juul-Madsen H.R."/>
        </authorList>
    </citation>
    <scope>NUCLEOTIDE SEQUENCE [LARGE SCALE GENOMIC DNA]</scope>
    <source>
        <strain evidence="1 2">DSM 16361</strain>
    </source>
</reference>
<evidence type="ECO:0000313" key="2">
    <source>
        <dbReference type="Proteomes" id="UP000214566"/>
    </source>
</evidence>
<proteinExistence type="predicted"/>
<sequence length="55" mass="6045">MWQRHSAYVEAAAALPQAMAVGIPLSPGGSQVMTTYTTFMNGFLCAWRDRQARVV</sequence>
<keyword evidence="2" id="KW-1185">Reference proteome</keyword>
<dbReference type="EMBL" id="FLMQ01000055">
    <property type="protein sequence ID" value="SBP88380.1"/>
    <property type="molecule type" value="Genomic_DNA"/>
</dbReference>
<gene>
    <name evidence="1" type="ORF">THIARS_61093</name>
</gene>
<protein>
    <submittedName>
        <fullName evidence="1">Uncharacterized protein</fullName>
    </submittedName>
</protein>
<dbReference type="AlphaFoldDB" id="A0A238D5D5"/>